<evidence type="ECO:0000256" key="15">
    <source>
        <dbReference type="SAM" id="MobiDB-lite"/>
    </source>
</evidence>
<proteinExistence type="inferred from homology"/>
<keyword evidence="4" id="KW-0723">Serine/threonine-protein kinase</keyword>
<evidence type="ECO:0000256" key="8">
    <source>
        <dbReference type="ARBA" id="ARBA00022777"/>
    </source>
</evidence>
<dbReference type="Gene3D" id="1.10.510.10">
    <property type="entry name" value="Transferase(Phosphotransferase) domain 1"/>
    <property type="match status" value="1"/>
</dbReference>
<keyword evidence="9" id="KW-0067">ATP-binding</keyword>
<accession>A0A0S4J6X4</accession>
<evidence type="ECO:0000256" key="11">
    <source>
        <dbReference type="ARBA" id="ARBA00047899"/>
    </source>
</evidence>
<dbReference type="OrthoDB" id="10258631at2759"/>
<dbReference type="SMART" id="SM00090">
    <property type="entry name" value="RIO"/>
    <property type="match status" value="1"/>
</dbReference>
<feature type="compositionally biased region" description="Basic and acidic residues" evidence="15">
    <location>
        <begin position="348"/>
        <end position="362"/>
    </location>
</feature>
<dbReference type="InterPro" id="IPR018935">
    <property type="entry name" value="RIO_kinase_CS"/>
</dbReference>
<dbReference type="PROSITE" id="PS01245">
    <property type="entry name" value="RIO1"/>
    <property type="match status" value="1"/>
</dbReference>
<dbReference type="OMA" id="MIHHENT"/>
<sequence>MRFFEDEDFRVLTALEMAMRNHDVAPTALVERIAQLPRGGCRKRLQDLLKRKFIHHENTAYDGYSMKYAAYDFLALRALSKRGTVTGAGSRIGCGKESDIILVQDENGNDCVMKLQRLGRCSFRSVSRNRDYKGNGKTRRGESWFYLSRLAAQKEFAFMKMLYDEGFPVPKPIDHNRHVVVMELVKGTLLNHIQDMAGHEHKVYERCLALMVRLAEHGLIHGDFNEFNIMITDDFRVIMIDFPQMVSTDHRNAVELFDRDVQNLANFFSRRFRVETLLHPSLEKDVERTAALDRQAFASGFFTKKQQMELEAMLEEEVDKEEDEEDEEDETNDDTQEATTETSVAVKSRHEDPAKEAVKEDNAGDEEDGGEEDDTDSMSETDTIAETKRQRLNQVRRDVKDNPNLVGNGVINMEYVKKRMKSVVKRSEDREFNRNMHRNSQKGRAKERIQRELKNTKDFSLFD</sequence>
<evidence type="ECO:0000256" key="9">
    <source>
        <dbReference type="ARBA" id="ARBA00022840"/>
    </source>
</evidence>
<dbReference type="SUPFAM" id="SSF56112">
    <property type="entry name" value="Protein kinase-like (PK-like)"/>
    <property type="match status" value="1"/>
</dbReference>
<feature type="compositionally biased region" description="Acidic residues" evidence="15">
    <location>
        <begin position="363"/>
        <end position="379"/>
    </location>
</feature>
<dbReference type="PANTHER" id="PTHR45852">
    <property type="entry name" value="SER/THR-PROTEIN KINASE RIO2"/>
    <property type="match status" value="1"/>
</dbReference>
<comment type="catalytic activity">
    <reaction evidence="11">
        <text>L-threonyl-[protein] + ATP = O-phospho-L-threonyl-[protein] + ADP + H(+)</text>
        <dbReference type="Rhea" id="RHEA:46608"/>
        <dbReference type="Rhea" id="RHEA-COMP:11060"/>
        <dbReference type="Rhea" id="RHEA-COMP:11605"/>
        <dbReference type="ChEBI" id="CHEBI:15378"/>
        <dbReference type="ChEBI" id="CHEBI:30013"/>
        <dbReference type="ChEBI" id="CHEBI:30616"/>
        <dbReference type="ChEBI" id="CHEBI:61977"/>
        <dbReference type="ChEBI" id="CHEBI:456216"/>
        <dbReference type="EC" id="2.7.11.1"/>
    </reaction>
</comment>
<protein>
    <recommendedName>
        <fullName evidence="13">Serine/threonine-protein kinase RIO2</fullName>
        <ecNumber evidence="3">2.7.11.1</ecNumber>
    </recommendedName>
    <alternativeName>
        <fullName evidence="14">Serine/threonine-protein kinase rio2</fullName>
    </alternativeName>
</protein>
<reference evidence="18" key="1">
    <citation type="submission" date="2015-09" db="EMBL/GenBank/DDBJ databases">
        <authorList>
            <consortium name="Pathogen Informatics"/>
        </authorList>
    </citation>
    <scope>NUCLEOTIDE SEQUENCE [LARGE SCALE GENOMIC DNA]</scope>
    <source>
        <strain evidence="18">Lake Konstanz</strain>
    </source>
</reference>
<evidence type="ECO:0000256" key="10">
    <source>
        <dbReference type="ARBA" id="ARBA00022842"/>
    </source>
</evidence>
<dbReference type="FunFam" id="1.10.10.10:FF:000053">
    <property type="entry name" value="Serine/threonine-protein kinase RIO2"/>
    <property type="match status" value="1"/>
</dbReference>
<keyword evidence="18" id="KW-1185">Reference proteome</keyword>
<feature type="region of interest" description="Disordered" evidence="15">
    <location>
        <begin position="426"/>
        <end position="448"/>
    </location>
</feature>
<dbReference type="GO" id="GO:0005829">
    <property type="term" value="C:cytosol"/>
    <property type="evidence" value="ECO:0007669"/>
    <property type="project" value="TreeGrafter"/>
</dbReference>
<evidence type="ECO:0000256" key="5">
    <source>
        <dbReference type="ARBA" id="ARBA00022679"/>
    </source>
</evidence>
<feature type="compositionally biased region" description="Basic and acidic residues" evidence="15">
    <location>
        <begin position="385"/>
        <end position="401"/>
    </location>
</feature>
<dbReference type="InterPro" id="IPR036388">
    <property type="entry name" value="WH-like_DNA-bd_sf"/>
</dbReference>
<evidence type="ECO:0000256" key="7">
    <source>
        <dbReference type="ARBA" id="ARBA00022741"/>
    </source>
</evidence>
<dbReference type="Gene3D" id="1.10.10.10">
    <property type="entry name" value="Winged helix-like DNA-binding domain superfamily/Winged helix DNA-binding domain"/>
    <property type="match status" value="1"/>
</dbReference>
<feature type="region of interest" description="Disordered" evidence="15">
    <location>
        <begin position="313"/>
        <end position="404"/>
    </location>
</feature>
<dbReference type="PANTHER" id="PTHR45852:SF1">
    <property type="entry name" value="SERINE_THREONINE-PROTEIN KINASE RIO2"/>
    <property type="match status" value="1"/>
</dbReference>
<dbReference type="Proteomes" id="UP000051952">
    <property type="component" value="Unassembled WGS sequence"/>
</dbReference>
<dbReference type="GO" id="GO:0030490">
    <property type="term" value="P:maturation of SSU-rRNA"/>
    <property type="evidence" value="ECO:0007669"/>
    <property type="project" value="TreeGrafter"/>
</dbReference>
<dbReference type="Pfam" id="PF09202">
    <property type="entry name" value="Rio2_N"/>
    <property type="match status" value="1"/>
</dbReference>
<dbReference type="AlphaFoldDB" id="A0A0S4J6X4"/>
<evidence type="ECO:0000256" key="1">
    <source>
        <dbReference type="ARBA" id="ARBA00001946"/>
    </source>
</evidence>
<dbReference type="GO" id="GO:0030688">
    <property type="term" value="C:preribosome, small subunit precursor"/>
    <property type="evidence" value="ECO:0007669"/>
    <property type="project" value="TreeGrafter"/>
</dbReference>
<evidence type="ECO:0000313" key="18">
    <source>
        <dbReference type="Proteomes" id="UP000051952"/>
    </source>
</evidence>
<dbReference type="InterPro" id="IPR011009">
    <property type="entry name" value="Kinase-like_dom_sf"/>
</dbReference>
<keyword evidence="5" id="KW-0808">Transferase</keyword>
<evidence type="ECO:0000256" key="2">
    <source>
        <dbReference type="ARBA" id="ARBA00009196"/>
    </source>
</evidence>
<evidence type="ECO:0000256" key="4">
    <source>
        <dbReference type="ARBA" id="ARBA00022527"/>
    </source>
</evidence>
<dbReference type="InterPro" id="IPR018934">
    <property type="entry name" value="RIO_dom"/>
</dbReference>
<evidence type="ECO:0000313" key="17">
    <source>
        <dbReference type="EMBL" id="CUG87214.1"/>
    </source>
</evidence>
<evidence type="ECO:0000256" key="6">
    <source>
        <dbReference type="ARBA" id="ARBA00022723"/>
    </source>
</evidence>
<comment type="cofactor">
    <cofactor evidence="1">
        <name>Mg(2+)</name>
        <dbReference type="ChEBI" id="CHEBI:18420"/>
    </cofactor>
</comment>
<evidence type="ECO:0000256" key="14">
    <source>
        <dbReference type="ARBA" id="ARBA00068837"/>
    </source>
</evidence>
<dbReference type="FunFam" id="3.30.200.20:FF:000052">
    <property type="entry name" value="Serine/threonine-protein kinase RIO2"/>
    <property type="match status" value="1"/>
</dbReference>
<dbReference type="Gene3D" id="3.30.200.20">
    <property type="entry name" value="Phosphorylase Kinase, domain 1"/>
    <property type="match status" value="1"/>
</dbReference>
<keyword evidence="7" id="KW-0547">Nucleotide-binding</keyword>
<gene>
    <name evidence="17" type="ORF">BSAL_09200</name>
</gene>
<dbReference type="InterPro" id="IPR015285">
    <property type="entry name" value="RIO2_wHTH_N"/>
</dbReference>
<dbReference type="CDD" id="cd05144">
    <property type="entry name" value="RIO2_C"/>
    <property type="match status" value="1"/>
</dbReference>
<evidence type="ECO:0000256" key="12">
    <source>
        <dbReference type="ARBA" id="ARBA00048679"/>
    </source>
</evidence>
<dbReference type="GO" id="GO:0005634">
    <property type="term" value="C:nucleus"/>
    <property type="evidence" value="ECO:0007669"/>
    <property type="project" value="TreeGrafter"/>
</dbReference>
<keyword evidence="10" id="KW-0460">Magnesium</keyword>
<name>A0A0S4J6X4_BODSA</name>
<comment type="similarity">
    <text evidence="2">Belongs to the protein kinase superfamily. RIO-type Ser/Thr kinase family.</text>
</comment>
<evidence type="ECO:0000259" key="16">
    <source>
        <dbReference type="SMART" id="SM00090"/>
    </source>
</evidence>
<evidence type="ECO:0000256" key="3">
    <source>
        <dbReference type="ARBA" id="ARBA00012513"/>
    </source>
</evidence>
<organism evidence="17 18">
    <name type="scientific">Bodo saltans</name>
    <name type="common">Flagellated protozoan</name>
    <dbReference type="NCBI Taxonomy" id="75058"/>
    <lineage>
        <taxon>Eukaryota</taxon>
        <taxon>Discoba</taxon>
        <taxon>Euglenozoa</taxon>
        <taxon>Kinetoplastea</taxon>
        <taxon>Metakinetoplastina</taxon>
        <taxon>Eubodonida</taxon>
        <taxon>Bodonidae</taxon>
        <taxon>Bodo</taxon>
    </lineage>
</organism>
<dbReference type="SUPFAM" id="SSF46785">
    <property type="entry name" value="Winged helix' DNA-binding domain"/>
    <property type="match status" value="1"/>
</dbReference>
<dbReference type="EC" id="2.7.11.1" evidence="3"/>
<evidence type="ECO:0000256" key="13">
    <source>
        <dbReference type="ARBA" id="ARBA00068353"/>
    </source>
</evidence>
<comment type="catalytic activity">
    <reaction evidence="12">
        <text>L-seryl-[protein] + ATP = O-phospho-L-seryl-[protein] + ADP + H(+)</text>
        <dbReference type="Rhea" id="RHEA:17989"/>
        <dbReference type="Rhea" id="RHEA-COMP:9863"/>
        <dbReference type="Rhea" id="RHEA-COMP:11604"/>
        <dbReference type="ChEBI" id="CHEBI:15378"/>
        <dbReference type="ChEBI" id="CHEBI:29999"/>
        <dbReference type="ChEBI" id="CHEBI:30616"/>
        <dbReference type="ChEBI" id="CHEBI:83421"/>
        <dbReference type="ChEBI" id="CHEBI:456216"/>
        <dbReference type="EC" id="2.7.11.1"/>
    </reaction>
</comment>
<dbReference type="Pfam" id="PF01163">
    <property type="entry name" value="RIO1"/>
    <property type="match status" value="1"/>
</dbReference>
<dbReference type="GO" id="GO:0005524">
    <property type="term" value="F:ATP binding"/>
    <property type="evidence" value="ECO:0007669"/>
    <property type="project" value="UniProtKB-KW"/>
</dbReference>
<dbReference type="InterPro" id="IPR030484">
    <property type="entry name" value="Rio2"/>
</dbReference>
<feature type="domain" description="RIO kinase" evidence="16">
    <location>
        <begin position="57"/>
        <end position="291"/>
    </location>
</feature>
<dbReference type="InterPro" id="IPR000687">
    <property type="entry name" value="RIO_kinase"/>
</dbReference>
<keyword evidence="8" id="KW-0418">Kinase</keyword>
<dbReference type="EMBL" id="CYKH01001475">
    <property type="protein sequence ID" value="CUG87214.1"/>
    <property type="molecule type" value="Genomic_DNA"/>
</dbReference>
<dbReference type="GO" id="GO:0046872">
    <property type="term" value="F:metal ion binding"/>
    <property type="evidence" value="ECO:0007669"/>
    <property type="project" value="UniProtKB-KW"/>
</dbReference>
<feature type="compositionally biased region" description="Acidic residues" evidence="15">
    <location>
        <begin position="313"/>
        <end position="336"/>
    </location>
</feature>
<dbReference type="GO" id="GO:0004674">
    <property type="term" value="F:protein serine/threonine kinase activity"/>
    <property type="evidence" value="ECO:0007669"/>
    <property type="project" value="UniProtKB-KW"/>
</dbReference>
<dbReference type="InterPro" id="IPR036390">
    <property type="entry name" value="WH_DNA-bd_sf"/>
</dbReference>
<keyword evidence="6" id="KW-0479">Metal-binding</keyword>
<dbReference type="VEuPathDB" id="TriTrypDB:BSAL_09200"/>